<dbReference type="InterPro" id="IPR045886">
    <property type="entry name" value="ThiF/MoeB/HesA"/>
</dbReference>
<gene>
    <name evidence="2" type="ORF">SAMN05444374_101240</name>
</gene>
<dbReference type="Proteomes" id="UP000182054">
    <property type="component" value="Unassembled WGS sequence"/>
</dbReference>
<dbReference type="RefSeq" id="WP_068361813.1">
    <property type="nucleotide sequence ID" value="NZ_FOJN01000001.1"/>
</dbReference>
<proteinExistence type="predicted"/>
<dbReference type="Pfam" id="PF00899">
    <property type="entry name" value="ThiF"/>
    <property type="match status" value="1"/>
</dbReference>
<name>A0A1I0SHS9_9NOCA</name>
<evidence type="ECO:0000313" key="3">
    <source>
        <dbReference type="Proteomes" id="UP000182054"/>
    </source>
</evidence>
<sequence length="704" mass="75992">MTTATATVLDPRDPDDLRTLHRLRRSPGITVLDTLSRQRRTLAEVVPTPDAAVLDEAPRWIHYPWRHTLVHLLGPTGFRLLRLDRNRNKITAAEQDRLREVRIGVVGLSVGHAVAHTLALEGLCGTLHLADFDTLDLSNLNRIPAGILDLGERKTDVAARRIAELDPYLDVRCRPEGVTADSADDFVAGVDLVVEECDSLDVKVLIREAARRHRVPVIMETSDRGLLDVERFDLDPERPLFHGAAGVVTSDRVAGLSTHDKVPYVMAILGADQVSSRFAASMVEVDRTVSTWPQLGGDVALGGATVAAAVRRWARGDALPSGRVRIDVDGVLDGLADPGQADPGQAVPEQATVPGPVEVAQPADRAVDRIAHWARRAPSGGNVQPWFVETADESLTVTLDPARTSGLDVRRRGSAVAVGAAVLNARIAAAHEGLSATDTVVDLGDDVVRAEVVLGGGAVCREEAELFPAMSTRGTNRHHGRPQPLDTTTAAALLGAAEAEGCRWVCSDDRSTLAAIGEILAESDRVRYLTQHLHAEMMSELRWPGDADPDTGIDVATLGLDRTDLVKLDVARRPEVMRHLAEWDTGSALGDDSRDRLAATSAVGLVLVDGDRAADFVRGGRAVQRVWITAERHGLAVHPVSPVFLYARDDSEFRALAPRHADHLARLRRELTGLLVVDPATSIALVVRLSHGAAPALRSRRRRV</sequence>
<evidence type="ECO:0000259" key="1">
    <source>
        <dbReference type="Pfam" id="PF00899"/>
    </source>
</evidence>
<dbReference type="NCBIfam" id="NF005901">
    <property type="entry name" value="PRK07877.1"/>
    <property type="match status" value="1"/>
</dbReference>
<dbReference type="CDD" id="cd01483">
    <property type="entry name" value="E1_enzyme_family"/>
    <property type="match status" value="1"/>
</dbReference>
<dbReference type="GO" id="GO:0061503">
    <property type="term" value="F:tRNA threonylcarbamoyladenosine dehydratase"/>
    <property type="evidence" value="ECO:0007669"/>
    <property type="project" value="TreeGrafter"/>
</dbReference>
<dbReference type="PANTHER" id="PTHR43267">
    <property type="entry name" value="TRNA THREONYLCARBAMOYLADENOSINE DEHYDRATASE"/>
    <property type="match status" value="1"/>
</dbReference>
<dbReference type="GO" id="GO:0061504">
    <property type="term" value="P:cyclic threonylcarbamoyladenosine biosynthetic process"/>
    <property type="evidence" value="ECO:0007669"/>
    <property type="project" value="TreeGrafter"/>
</dbReference>
<dbReference type="GO" id="GO:0016491">
    <property type="term" value="F:oxidoreductase activity"/>
    <property type="evidence" value="ECO:0007669"/>
    <property type="project" value="InterPro"/>
</dbReference>
<reference evidence="2 3" key="1">
    <citation type="submission" date="2016-10" db="EMBL/GenBank/DDBJ databases">
        <authorList>
            <person name="de Groot N.N."/>
        </authorList>
    </citation>
    <scope>NUCLEOTIDE SEQUENCE [LARGE SCALE GENOMIC DNA]</scope>
    <source>
        <strain evidence="2 3">DSM 44908</strain>
    </source>
</reference>
<dbReference type="GeneID" id="85484304"/>
<evidence type="ECO:0000313" key="2">
    <source>
        <dbReference type="EMBL" id="SFA39052.1"/>
    </source>
</evidence>
<accession>A0A1I0SHS9</accession>
<dbReference type="InterPro" id="IPR000594">
    <property type="entry name" value="ThiF_NAD_FAD-bd"/>
</dbReference>
<dbReference type="Gene3D" id="3.40.50.720">
    <property type="entry name" value="NAD(P)-binding Rossmann-like Domain"/>
    <property type="match status" value="1"/>
</dbReference>
<dbReference type="Gene3D" id="3.40.109.10">
    <property type="entry name" value="NADH Oxidase"/>
    <property type="match status" value="1"/>
</dbReference>
<protein>
    <submittedName>
        <fullName evidence="2">ThiF family protein</fullName>
    </submittedName>
</protein>
<dbReference type="EMBL" id="FOJN01000001">
    <property type="protein sequence ID" value="SFA39052.1"/>
    <property type="molecule type" value="Genomic_DNA"/>
</dbReference>
<dbReference type="OrthoDB" id="5149792at2"/>
<dbReference type="SUPFAM" id="SSF69572">
    <property type="entry name" value="Activating enzymes of the ubiquitin-like proteins"/>
    <property type="match status" value="1"/>
</dbReference>
<dbReference type="AlphaFoldDB" id="A0A1I0SHS9"/>
<feature type="domain" description="THIF-type NAD/FAD binding fold" evidence="1">
    <location>
        <begin position="84"/>
        <end position="219"/>
    </location>
</feature>
<dbReference type="SUPFAM" id="SSF55469">
    <property type="entry name" value="FMN-dependent nitroreductase-like"/>
    <property type="match status" value="1"/>
</dbReference>
<dbReference type="GO" id="GO:0008641">
    <property type="term" value="F:ubiquitin-like modifier activating enzyme activity"/>
    <property type="evidence" value="ECO:0007669"/>
    <property type="project" value="InterPro"/>
</dbReference>
<organism evidence="2 3">
    <name type="scientific">Rhodococcoides kroppenstedtii</name>
    <dbReference type="NCBI Taxonomy" id="293050"/>
    <lineage>
        <taxon>Bacteria</taxon>
        <taxon>Bacillati</taxon>
        <taxon>Actinomycetota</taxon>
        <taxon>Actinomycetes</taxon>
        <taxon>Mycobacteriales</taxon>
        <taxon>Nocardiaceae</taxon>
        <taxon>Rhodococcoides</taxon>
    </lineage>
</organism>
<dbReference type="PANTHER" id="PTHR43267:SF3">
    <property type="entry name" value="THIF PROTEIN"/>
    <property type="match status" value="1"/>
</dbReference>
<dbReference type="InterPro" id="IPR000415">
    <property type="entry name" value="Nitroreductase-like"/>
</dbReference>
<dbReference type="InterPro" id="IPR035985">
    <property type="entry name" value="Ubiquitin-activating_enz"/>
</dbReference>